<name>A0A0F9ME93_9ZZZZ</name>
<dbReference type="EMBL" id="LAZR01010338">
    <property type="protein sequence ID" value="KKM67492.1"/>
    <property type="molecule type" value="Genomic_DNA"/>
</dbReference>
<reference evidence="1" key="1">
    <citation type="journal article" date="2015" name="Nature">
        <title>Complex archaea that bridge the gap between prokaryotes and eukaryotes.</title>
        <authorList>
            <person name="Spang A."/>
            <person name="Saw J.H."/>
            <person name="Jorgensen S.L."/>
            <person name="Zaremba-Niedzwiedzka K."/>
            <person name="Martijn J."/>
            <person name="Lind A.E."/>
            <person name="van Eijk R."/>
            <person name="Schleper C."/>
            <person name="Guy L."/>
            <person name="Ettema T.J."/>
        </authorList>
    </citation>
    <scope>NUCLEOTIDE SEQUENCE</scope>
</reference>
<accession>A0A0F9ME93</accession>
<proteinExistence type="predicted"/>
<sequence>MTILDAQSKDVQRARVAVIGLLARGVHIKAFHGKSQRRGWVDFHLIINGQRHEANQNVLKGIAECGKATIKNNRKNGFICFYATDLVIKGKNYSNESH</sequence>
<evidence type="ECO:0000313" key="1">
    <source>
        <dbReference type="EMBL" id="KKM67492.1"/>
    </source>
</evidence>
<protein>
    <submittedName>
        <fullName evidence="1">Uncharacterized protein</fullName>
    </submittedName>
</protein>
<gene>
    <name evidence="1" type="ORF">LCGC14_1470490</name>
</gene>
<comment type="caution">
    <text evidence="1">The sequence shown here is derived from an EMBL/GenBank/DDBJ whole genome shotgun (WGS) entry which is preliminary data.</text>
</comment>
<organism evidence="1">
    <name type="scientific">marine sediment metagenome</name>
    <dbReference type="NCBI Taxonomy" id="412755"/>
    <lineage>
        <taxon>unclassified sequences</taxon>
        <taxon>metagenomes</taxon>
        <taxon>ecological metagenomes</taxon>
    </lineage>
</organism>
<dbReference type="AlphaFoldDB" id="A0A0F9ME93"/>